<keyword evidence="4 7" id="KW-0697">Rotamase</keyword>
<proteinExistence type="inferred from homology"/>
<dbReference type="AlphaFoldDB" id="A0AAW2HV96"/>
<dbReference type="InterPro" id="IPR024936">
    <property type="entry name" value="Cyclophilin-type_PPIase"/>
</dbReference>
<dbReference type="EC" id="5.2.1.8" evidence="7"/>
<dbReference type="PANTHER" id="PTHR11071:SF559">
    <property type="entry name" value="PEPTIDYL-PROLYL CIS-TRANS ISOMERASE"/>
    <property type="match status" value="1"/>
</dbReference>
<comment type="catalytic activity">
    <reaction evidence="1 7">
        <text>[protein]-peptidylproline (omega=180) = [protein]-peptidylproline (omega=0)</text>
        <dbReference type="Rhea" id="RHEA:16237"/>
        <dbReference type="Rhea" id="RHEA-COMP:10747"/>
        <dbReference type="Rhea" id="RHEA-COMP:10748"/>
        <dbReference type="ChEBI" id="CHEBI:83833"/>
        <dbReference type="ChEBI" id="CHEBI:83834"/>
        <dbReference type="EC" id="5.2.1.8"/>
    </reaction>
</comment>
<evidence type="ECO:0000256" key="5">
    <source>
        <dbReference type="ARBA" id="ARBA00023235"/>
    </source>
</evidence>
<dbReference type="GO" id="GO:0005737">
    <property type="term" value="C:cytoplasm"/>
    <property type="evidence" value="ECO:0007669"/>
    <property type="project" value="TreeGrafter"/>
</dbReference>
<dbReference type="FunFam" id="2.40.100.10:FF:000019">
    <property type="entry name" value="Peptidyl-prolyl cis-trans isomerase"/>
    <property type="match status" value="1"/>
</dbReference>
<dbReference type="InterPro" id="IPR029000">
    <property type="entry name" value="Cyclophilin-like_dom_sf"/>
</dbReference>
<evidence type="ECO:0000256" key="6">
    <source>
        <dbReference type="ARBA" id="ARBA00056644"/>
    </source>
</evidence>
<reference evidence="9" key="1">
    <citation type="journal article" date="2024" name="Gigascience">
        <title>Chromosome-level genome of the poultry shaft louse Menopon gallinae provides insight into the host-switching and adaptive evolution of parasitic lice.</title>
        <authorList>
            <person name="Xu Y."/>
            <person name="Ma L."/>
            <person name="Liu S."/>
            <person name="Liang Y."/>
            <person name="Liu Q."/>
            <person name="He Z."/>
            <person name="Tian L."/>
            <person name="Duan Y."/>
            <person name="Cai W."/>
            <person name="Li H."/>
            <person name="Song F."/>
        </authorList>
    </citation>
    <scope>NUCLEOTIDE SEQUENCE</scope>
    <source>
        <strain evidence="9">Cailab_2023a</strain>
    </source>
</reference>
<dbReference type="Pfam" id="PF00160">
    <property type="entry name" value="Pro_isomerase"/>
    <property type="match status" value="1"/>
</dbReference>
<feature type="domain" description="PPIase cyclophilin-type" evidence="8">
    <location>
        <begin position="29"/>
        <end position="187"/>
    </location>
</feature>
<evidence type="ECO:0000256" key="3">
    <source>
        <dbReference type="ARBA" id="ARBA00022729"/>
    </source>
</evidence>
<dbReference type="Gene3D" id="2.40.100.10">
    <property type="entry name" value="Cyclophilin-like"/>
    <property type="match status" value="1"/>
</dbReference>
<evidence type="ECO:0000256" key="2">
    <source>
        <dbReference type="ARBA" id="ARBA00007365"/>
    </source>
</evidence>
<evidence type="ECO:0000259" key="8">
    <source>
        <dbReference type="PROSITE" id="PS50072"/>
    </source>
</evidence>
<dbReference type="PROSITE" id="PS00170">
    <property type="entry name" value="CSA_PPIASE_1"/>
    <property type="match status" value="1"/>
</dbReference>
<sequence length="201" mass="21350">MGIGTLVLCLVVCFLSVQAGEVVVTDKVFFDISIDDEPVGRIVIGLFGDIVPKTTKNFVVLASDGLDGKTYAGTQFHRVIKGFMIQGGDVINGDGTGTTSIYGHLFEDENFTVKHSEPGIISMANSGPDSNGCQFFITSAPTPWLDGKHVAFGKVLSGLDVISKIEDSKTDEEAKPLTPVVITKSGIIPSEPEKISIDTAE</sequence>
<dbReference type="GO" id="GO:0006457">
    <property type="term" value="P:protein folding"/>
    <property type="evidence" value="ECO:0007669"/>
    <property type="project" value="InterPro"/>
</dbReference>
<feature type="chain" id="PRO_5043106716" description="Peptidyl-prolyl cis-trans isomerase" evidence="7">
    <location>
        <begin position="20"/>
        <end position="201"/>
    </location>
</feature>
<protein>
    <recommendedName>
        <fullName evidence="7">Peptidyl-prolyl cis-trans isomerase</fullName>
        <shortName evidence="7">PPIase</shortName>
        <ecNumber evidence="7">5.2.1.8</ecNumber>
    </recommendedName>
</protein>
<dbReference type="SUPFAM" id="SSF50891">
    <property type="entry name" value="Cyclophilin-like"/>
    <property type="match status" value="1"/>
</dbReference>
<organism evidence="9">
    <name type="scientific">Menopon gallinae</name>
    <name type="common">poultry shaft louse</name>
    <dbReference type="NCBI Taxonomy" id="328185"/>
    <lineage>
        <taxon>Eukaryota</taxon>
        <taxon>Metazoa</taxon>
        <taxon>Ecdysozoa</taxon>
        <taxon>Arthropoda</taxon>
        <taxon>Hexapoda</taxon>
        <taxon>Insecta</taxon>
        <taxon>Pterygota</taxon>
        <taxon>Neoptera</taxon>
        <taxon>Paraneoptera</taxon>
        <taxon>Psocodea</taxon>
        <taxon>Troctomorpha</taxon>
        <taxon>Phthiraptera</taxon>
        <taxon>Amblycera</taxon>
        <taxon>Menoponidae</taxon>
        <taxon>Menopon</taxon>
    </lineage>
</organism>
<gene>
    <name evidence="9" type="ORF">PYX00_006406</name>
</gene>
<dbReference type="PROSITE" id="PS50072">
    <property type="entry name" value="CSA_PPIASE_2"/>
    <property type="match status" value="1"/>
</dbReference>
<keyword evidence="3 7" id="KW-0732">Signal</keyword>
<keyword evidence="5 7" id="KW-0413">Isomerase</keyword>
<dbReference type="PIRSF" id="PIRSF001467">
    <property type="entry name" value="Peptidylpro_ismrse"/>
    <property type="match status" value="1"/>
</dbReference>
<comment type="similarity">
    <text evidence="2 7">Belongs to the cyclophilin-type PPIase family.</text>
</comment>
<dbReference type="PANTHER" id="PTHR11071">
    <property type="entry name" value="PEPTIDYL-PROLYL CIS-TRANS ISOMERASE"/>
    <property type="match status" value="1"/>
</dbReference>
<feature type="signal peptide" evidence="7">
    <location>
        <begin position="1"/>
        <end position="19"/>
    </location>
</feature>
<comment type="caution">
    <text evidence="9">The sequence shown here is derived from an EMBL/GenBank/DDBJ whole genome shotgun (WGS) entry which is preliminary data.</text>
</comment>
<evidence type="ECO:0000313" key="9">
    <source>
        <dbReference type="EMBL" id="KAL0273829.1"/>
    </source>
</evidence>
<dbReference type="GO" id="GO:0016018">
    <property type="term" value="F:cyclosporin A binding"/>
    <property type="evidence" value="ECO:0007669"/>
    <property type="project" value="TreeGrafter"/>
</dbReference>
<dbReference type="EMBL" id="JARGDH010000003">
    <property type="protein sequence ID" value="KAL0273829.1"/>
    <property type="molecule type" value="Genomic_DNA"/>
</dbReference>
<evidence type="ECO:0000256" key="7">
    <source>
        <dbReference type="RuleBase" id="RU363019"/>
    </source>
</evidence>
<evidence type="ECO:0000256" key="4">
    <source>
        <dbReference type="ARBA" id="ARBA00023110"/>
    </source>
</evidence>
<evidence type="ECO:0000256" key="1">
    <source>
        <dbReference type="ARBA" id="ARBA00000971"/>
    </source>
</evidence>
<dbReference type="InterPro" id="IPR002130">
    <property type="entry name" value="Cyclophilin-type_PPIase_dom"/>
</dbReference>
<accession>A0AAW2HV96</accession>
<name>A0AAW2HV96_9NEOP</name>
<dbReference type="GO" id="GO:0003755">
    <property type="term" value="F:peptidyl-prolyl cis-trans isomerase activity"/>
    <property type="evidence" value="ECO:0007669"/>
    <property type="project" value="UniProtKB-UniRule"/>
</dbReference>
<comment type="function">
    <text evidence="6">PPIases accelerate the folding of proteins. It catalyzes the cis-trans isomerization of proline imidic peptide bonds in oligopeptides. Acts on the folding of rhodopsin RH1 and RH2 (but not RH3) and is required for visual transduction.</text>
</comment>
<dbReference type="InterPro" id="IPR020892">
    <property type="entry name" value="Cyclophilin-type_PPIase_CS"/>
</dbReference>
<dbReference type="PRINTS" id="PR00153">
    <property type="entry name" value="CSAPPISMRASE"/>
</dbReference>